<protein>
    <submittedName>
        <fullName evidence="1">Uncharacterized protein</fullName>
    </submittedName>
</protein>
<proteinExistence type="predicted"/>
<gene>
    <name evidence="1" type="ORF">HGA10_14050</name>
</gene>
<dbReference type="AlphaFoldDB" id="A0A846W6T2"/>
<evidence type="ECO:0000313" key="2">
    <source>
        <dbReference type="Proteomes" id="UP000572007"/>
    </source>
</evidence>
<comment type="caution">
    <text evidence="1">The sequence shown here is derived from an EMBL/GenBank/DDBJ whole genome shotgun (WGS) entry which is preliminary data.</text>
</comment>
<reference evidence="1 2" key="1">
    <citation type="submission" date="2020-04" db="EMBL/GenBank/DDBJ databases">
        <title>MicrobeNet Type strains.</title>
        <authorList>
            <person name="Nicholson A.C."/>
        </authorList>
    </citation>
    <scope>NUCLEOTIDE SEQUENCE [LARGE SCALE GENOMIC DNA]</scope>
    <source>
        <strain evidence="1 2">DSM 44960</strain>
    </source>
</reference>
<dbReference type="RefSeq" id="WP_157104824.1">
    <property type="nucleotide sequence ID" value="NZ_JAAXOM010000003.1"/>
</dbReference>
<sequence length="186" mass="20609">MIAAAMWLGREDGAADSRWTPGTPIDTPTSRKYRELEQGNHCELMDLAELTRRGSAGWQQDDQEPIASTGYCSGAFGDLTVSLNLDVTRAGGDRRGEHDSFKHLVGDRVSDPNTSFEYLAGLGEDAFVQEEANWAGRPVTKVRIGVLDENLRVDTTLTIDGNRISRAELRQLTEHHVRVVMRNLLA</sequence>
<keyword evidence="2" id="KW-1185">Reference proteome</keyword>
<organism evidence="1 2">
    <name type="scientific">Nocardia coubleae</name>
    <dbReference type="NCBI Taxonomy" id="356147"/>
    <lineage>
        <taxon>Bacteria</taxon>
        <taxon>Bacillati</taxon>
        <taxon>Actinomycetota</taxon>
        <taxon>Actinomycetes</taxon>
        <taxon>Mycobacteriales</taxon>
        <taxon>Nocardiaceae</taxon>
        <taxon>Nocardia</taxon>
    </lineage>
</organism>
<evidence type="ECO:0000313" key="1">
    <source>
        <dbReference type="EMBL" id="NKX88430.1"/>
    </source>
</evidence>
<name>A0A846W6T2_9NOCA</name>
<dbReference type="EMBL" id="JAAXOM010000003">
    <property type="protein sequence ID" value="NKX88430.1"/>
    <property type="molecule type" value="Genomic_DNA"/>
</dbReference>
<accession>A0A846W6T2</accession>
<dbReference type="Proteomes" id="UP000572007">
    <property type="component" value="Unassembled WGS sequence"/>
</dbReference>